<name>A0A9D1VSC0_9BACT</name>
<dbReference type="Pfam" id="PF13692">
    <property type="entry name" value="Glyco_trans_1_4"/>
    <property type="match status" value="1"/>
</dbReference>
<evidence type="ECO:0000259" key="1">
    <source>
        <dbReference type="Pfam" id="PF13439"/>
    </source>
</evidence>
<evidence type="ECO:0000313" key="2">
    <source>
        <dbReference type="EMBL" id="HIX46041.1"/>
    </source>
</evidence>
<reference evidence="2" key="1">
    <citation type="journal article" date="2021" name="PeerJ">
        <title>Extensive microbial diversity within the chicken gut microbiome revealed by metagenomics and culture.</title>
        <authorList>
            <person name="Gilroy R."/>
            <person name="Ravi A."/>
            <person name="Getino M."/>
            <person name="Pursley I."/>
            <person name="Horton D.L."/>
            <person name="Alikhan N.F."/>
            <person name="Baker D."/>
            <person name="Gharbi K."/>
            <person name="Hall N."/>
            <person name="Watson M."/>
            <person name="Adriaenssens E.M."/>
            <person name="Foster-Nyarko E."/>
            <person name="Jarju S."/>
            <person name="Secka A."/>
            <person name="Antonio M."/>
            <person name="Oren A."/>
            <person name="Chaudhuri R.R."/>
            <person name="La Ragione R."/>
            <person name="Hildebrand F."/>
            <person name="Pallen M.J."/>
        </authorList>
    </citation>
    <scope>NUCLEOTIDE SEQUENCE</scope>
    <source>
        <strain evidence="2">ChiHjej12B11-16260</strain>
    </source>
</reference>
<dbReference type="Gene3D" id="3.40.50.2000">
    <property type="entry name" value="Glycogen Phosphorylase B"/>
    <property type="match status" value="2"/>
</dbReference>
<sequence>MKVVLVNTYEHRGGAAVACNRLAHALQEAGVDAHMLAVTTTGKDDIAVGVCRSRWAKWWQRWAFLRERLQIFLHNGLSRKQLFTVSTASAGVSIAAHPLVQEADVIHLHWINQGYISLQELGRLLALGKPVVWTMHDMWPVTAICHHARDCRRYTAECGSCPFLASHGSDLSTRLFHRKKRVYAAAPLHFVACSAWLRRQAEMSALLKPADTLCDIPNPIDVSFFAPAPQEAARKRLGLPLGKRLILFGAVNAADKRKGIDYLIQTLQILHEQYPAWNDRVELVVFGAAANLPLESFPYNSTALGYLTDAGLIRDMYRAADVYVTPSLEENLPNTIMEAMACGVPCVGFDVGGIPEMITEGCGYVARYKDAADMASGIDFVLQEDNHEAMSRLSRRMAEERYAVPVVAQRYIDLYKELPAVQVKP</sequence>
<evidence type="ECO:0000313" key="3">
    <source>
        <dbReference type="Proteomes" id="UP000824246"/>
    </source>
</evidence>
<dbReference type="AlphaFoldDB" id="A0A9D1VSC0"/>
<reference evidence="2" key="2">
    <citation type="submission" date="2021-04" db="EMBL/GenBank/DDBJ databases">
        <authorList>
            <person name="Gilroy R."/>
        </authorList>
    </citation>
    <scope>NUCLEOTIDE SEQUENCE</scope>
    <source>
        <strain evidence="2">ChiHjej12B11-16260</strain>
    </source>
</reference>
<dbReference type="GO" id="GO:0016757">
    <property type="term" value="F:glycosyltransferase activity"/>
    <property type="evidence" value="ECO:0007669"/>
    <property type="project" value="UniProtKB-ARBA"/>
</dbReference>
<protein>
    <submittedName>
        <fullName evidence="2">Glycosyltransferase family 4 protein</fullName>
    </submittedName>
</protein>
<proteinExistence type="predicted"/>
<dbReference type="Proteomes" id="UP000824246">
    <property type="component" value="Unassembled WGS sequence"/>
</dbReference>
<dbReference type="PANTHER" id="PTHR12526">
    <property type="entry name" value="GLYCOSYLTRANSFERASE"/>
    <property type="match status" value="1"/>
</dbReference>
<dbReference type="EMBL" id="DXFB01000195">
    <property type="protein sequence ID" value="HIX46041.1"/>
    <property type="molecule type" value="Genomic_DNA"/>
</dbReference>
<dbReference type="PANTHER" id="PTHR12526:SF637">
    <property type="entry name" value="GLYCOSYLTRANSFERASE EPSF-RELATED"/>
    <property type="match status" value="1"/>
</dbReference>
<comment type="caution">
    <text evidence="2">The sequence shown here is derived from an EMBL/GenBank/DDBJ whole genome shotgun (WGS) entry which is preliminary data.</text>
</comment>
<dbReference type="CDD" id="cd03825">
    <property type="entry name" value="GT4_WcaC-like"/>
    <property type="match status" value="1"/>
</dbReference>
<organism evidence="2 3">
    <name type="scientific">Candidatus Barnesiella excrementipullorum</name>
    <dbReference type="NCBI Taxonomy" id="2838479"/>
    <lineage>
        <taxon>Bacteria</taxon>
        <taxon>Pseudomonadati</taxon>
        <taxon>Bacteroidota</taxon>
        <taxon>Bacteroidia</taxon>
        <taxon>Bacteroidales</taxon>
        <taxon>Barnesiellaceae</taxon>
        <taxon>Barnesiella</taxon>
    </lineage>
</organism>
<dbReference type="Pfam" id="PF13439">
    <property type="entry name" value="Glyco_transf_4"/>
    <property type="match status" value="1"/>
</dbReference>
<dbReference type="InterPro" id="IPR028098">
    <property type="entry name" value="Glyco_trans_4-like_N"/>
</dbReference>
<feature type="domain" description="Glycosyltransferase subfamily 4-like N-terminal" evidence="1">
    <location>
        <begin position="13"/>
        <end position="223"/>
    </location>
</feature>
<gene>
    <name evidence="2" type="ORF">H9982_07445</name>
</gene>
<dbReference type="SUPFAM" id="SSF53756">
    <property type="entry name" value="UDP-Glycosyltransferase/glycogen phosphorylase"/>
    <property type="match status" value="1"/>
</dbReference>
<accession>A0A9D1VSC0</accession>